<dbReference type="RefSeq" id="WP_104528488.1">
    <property type="nucleotide sequence ID" value="NZ_POQT01000014.1"/>
</dbReference>
<dbReference type="InterPro" id="IPR025495">
    <property type="entry name" value="DUF4386"/>
</dbReference>
<evidence type="ECO:0000256" key="1">
    <source>
        <dbReference type="SAM" id="Phobius"/>
    </source>
</evidence>
<accession>A0A4Q7YB76</accession>
<keyword evidence="3" id="KW-1185">Reference proteome</keyword>
<organism evidence="2 3">
    <name type="scientific">Blastococcus saxobsidens</name>
    <dbReference type="NCBI Taxonomy" id="138336"/>
    <lineage>
        <taxon>Bacteria</taxon>
        <taxon>Bacillati</taxon>
        <taxon>Actinomycetota</taxon>
        <taxon>Actinomycetes</taxon>
        <taxon>Geodermatophilales</taxon>
        <taxon>Geodermatophilaceae</taxon>
        <taxon>Blastococcus</taxon>
    </lineage>
</organism>
<protein>
    <submittedName>
        <fullName evidence="2">Uncharacterized protein DUF4386</fullName>
    </submittedName>
</protein>
<feature type="transmembrane region" description="Helical" evidence="1">
    <location>
        <begin position="190"/>
        <end position="214"/>
    </location>
</feature>
<keyword evidence="1" id="KW-1133">Transmembrane helix</keyword>
<name>A0A4Q7YB76_9ACTN</name>
<dbReference type="Pfam" id="PF14329">
    <property type="entry name" value="DUF4386"/>
    <property type="match status" value="1"/>
</dbReference>
<reference evidence="2 3" key="1">
    <citation type="submission" date="2019-02" db="EMBL/GenBank/DDBJ databases">
        <title>Sequencing the genomes of 1000 actinobacteria strains.</title>
        <authorList>
            <person name="Klenk H.-P."/>
        </authorList>
    </citation>
    <scope>NUCLEOTIDE SEQUENCE [LARGE SCALE GENOMIC DNA]</scope>
    <source>
        <strain evidence="2 3">DSM 44509</strain>
    </source>
</reference>
<evidence type="ECO:0000313" key="3">
    <source>
        <dbReference type="Proteomes" id="UP000292507"/>
    </source>
</evidence>
<gene>
    <name evidence="2" type="ORF">BKA19_3417</name>
</gene>
<feature type="transmembrane region" description="Helical" evidence="1">
    <location>
        <begin position="85"/>
        <end position="108"/>
    </location>
</feature>
<comment type="caution">
    <text evidence="2">The sequence shown here is derived from an EMBL/GenBank/DDBJ whole genome shotgun (WGS) entry which is preliminary data.</text>
</comment>
<dbReference type="Proteomes" id="UP000292507">
    <property type="component" value="Unassembled WGS sequence"/>
</dbReference>
<keyword evidence="1" id="KW-0472">Membrane</keyword>
<dbReference type="OrthoDB" id="1176146at2"/>
<keyword evidence="1" id="KW-0812">Transmembrane</keyword>
<sequence length="236" mass="24032">MGSTRRTAMVAGVFFLVAAAASIPALGLFQPVLGDARYVLGAGADGQVLLGALLEIVTVAAVMGTGIALYPVLRREHHAAALGYALGRLMEGALIAVGLVAVLVVVTLREDASGADDGALLVVQEALVAVKDWTFLLGPNVALGLNTLLLAGIMHRSGLVPRWIATLGLVGGPLILASGVAVLLGRYEQVSVVGALAALPVFAWEMSLAVHLLARGFRSSPRALVPPSGTAAPVPV</sequence>
<feature type="transmembrane region" description="Helical" evidence="1">
    <location>
        <begin position="163"/>
        <end position="184"/>
    </location>
</feature>
<proteinExistence type="predicted"/>
<dbReference type="AlphaFoldDB" id="A0A4Q7YB76"/>
<feature type="transmembrane region" description="Helical" evidence="1">
    <location>
        <begin position="48"/>
        <end position="73"/>
    </location>
</feature>
<dbReference type="EMBL" id="SHKV01000001">
    <property type="protein sequence ID" value="RZU33683.1"/>
    <property type="molecule type" value="Genomic_DNA"/>
</dbReference>
<evidence type="ECO:0000313" key="2">
    <source>
        <dbReference type="EMBL" id="RZU33683.1"/>
    </source>
</evidence>